<accession>A0A4C2A1W3</accession>
<proteinExistence type="predicted"/>
<evidence type="ECO:0000256" key="1">
    <source>
        <dbReference type="SAM" id="MobiDB-lite"/>
    </source>
</evidence>
<sequence length="69" mass="7861">MLARRAFNRAKASPYTSLHNLAPQYDRPTKGYQRPRDLLSKSSNEEKVHFGAHIAVGLQQPYVKPLLNI</sequence>
<evidence type="ECO:0000313" key="2">
    <source>
        <dbReference type="EMBL" id="GBP92897.1"/>
    </source>
</evidence>
<feature type="compositionally biased region" description="Basic and acidic residues" evidence="1">
    <location>
        <begin position="34"/>
        <end position="43"/>
    </location>
</feature>
<dbReference type="AlphaFoldDB" id="A0A4C2A1W3"/>
<protein>
    <submittedName>
        <fullName evidence="2">Uncharacterized protein</fullName>
    </submittedName>
</protein>
<evidence type="ECO:0000313" key="3">
    <source>
        <dbReference type="Proteomes" id="UP000299102"/>
    </source>
</evidence>
<reference evidence="2 3" key="1">
    <citation type="journal article" date="2019" name="Commun. Biol.">
        <title>The bagworm genome reveals a unique fibroin gene that provides high tensile strength.</title>
        <authorList>
            <person name="Kono N."/>
            <person name="Nakamura H."/>
            <person name="Ohtoshi R."/>
            <person name="Tomita M."/>
            <person name="Numata K."/>
            <person name="Arakawa K."/>
        </authorList>
    </citation>
    <scope>NUCLEOTIDE SEQUENCE [LARGE SCALE GENOMIC DNA]</scope>
</reference>
<name>A0A4C2A1W3_EUMVA</name>
<organism evidence="2 3">
    <name type="scientific">Eumeta variegata</name>
    <name type="common">Bagworm moth</name>
    <name type="synonym">Eumeta japonica</name>
    <dbReference type="NCBI Taxonomy" id="151549"/>
    <lineage>
        <taxon>Eukaryota</taxon>
        <taxon>Metazoa</taxon>
        <taxon>Ecdysozoa</taxon>
        <taxon>Arthropoda</taxon>
        <taxon>Hexapoda</taxon>
        <taxon>Insecta</taxon>
        <taxon>Pterygota</taxon>
        <taxon>Neoptera</taxon>
        <taxon>Endopterygota</taxon>
        <taxon>Lepidoptera</taxon>
        <taxon>Glossata</taxon>
        <taxon>Ditrysia</taxon>
        <taxon>Tineoidea</taxon>
        <taxon>Psychidae</taxon>
        <taxon>Oiketicinae</taxon>
        <taxon>Eumeta</taxon>
    </lineage>
</organism>
<keyword evidence="3" id="KW-1185">Reference proteome</keyword>
<dbReference type="OrthoDB" id="412981at2759"/>
<feature type="region of interest" description="Disordered" evidence="1">
    <location>
        <begin position="1"/>
        <end position="43"/>
    </location>
</feature>
<dbReference type="Proteomes" id="UP000299102">
    <property type="component" value="Unassembled WGS sequence"/>
</dbReference>
<dbReference type="EMBL" id="BGZK01002319">
    <property type="protein sequence ID" value="GBP92897.1"/>
    <property type="molecule type" value="Genomic_DNA"/>
</dbReference>
<gene>
    <name evidence="2" type="ORF">EVAR_80620_1</name>
</gene>
<comment type="caution">
    <text evidence="2">The sequence shown here is derived from an EMBL/GenBank/DDBJ whole genome shotgun (WGS) entry which is preliminary data.</text>
</comment>